<proteinExistence type="predicted"/>
<dbReference type="OrthoDB" id="2005532at2"/>
<feature type="transmembrane region" description="Helical" evidence="2">
    <location>
        <begin position="187"/>
        <end position="209"/>
    </location>
</feature>
<feature type="coiled-coil region" evidence="1">
    <location>
        <begin position="1"/>
        <end position="30"/>
    </location>
</feature>
<protein>
    <submittedName>
        <fullName evidence="3">Uncharacterized protein</fullName>
    </submittedName>
</protein>
<keyword evidence="1" id="KW-0175">Coiled coil</keyword>
<evidence type="ECO:0000313" key="3">
    <source>
        <dbReference type="EMBL" id="SCX83021.1"/>
    </source>
</evidence>
<dbReference type="Proteomes" id="UP000183047">
    <property type="component" value="Unassembled WGS sequence"/>
</dbReference>
<dbReference type="EMBL" id="FMUR01000004">
    <property type="protein sequence ID" value="SCX83021.1"/>
    <property type="molecule type" value="Genomic_DNA"/>
</dbReference>
<keyword evidence="2" id="KW-0472">Membrane</keyword>
<evidence type="ECO:0000256" key="1">
    <source>
        <dbReference type="SAM" id="Coils"/>
    </source>
</evidence>
<reference evidence="4" key="1">
    <citation type="submission" date="2016-10" db="EMBL/GenBank/DDBJ databases">
        <authorList>
            <person name="Varghese N."/>
            <person name="Submissions S."/>
        </authorList>
    </citation>
    <scope>NUCLEOTIDE SEQUENCE [LARGE SCALE GENOMIC DNA]</scope>
    <source>
        <strain evidence="4">XBD2006</strain>
    </source>
</reference>
<accession>A0A1G5AYZ4</accession>
<keyword evidence="4" id="KW-1185">Reference proteome</keyword>
<feature type="transmembrane region" description="Helical" evidence="2">
    <location>
        <begin position="242"/>
        <end position="264"/>
    </location>
</feature>
<sequence>METEIDKILKKEQKRQRKEAEKKLEKEKDRAREWWNDVTMLFYDISIDANNKNYKASLGTVIVSDEIKTQAAEKYESDKKKKIIMYFIYLVACMIFVLALALSVYFQNVAGIFWSSLSMIAVYYIIKAFESKHKLGLRKYFEEKDSNKEKLYKAIALLAKAKGCTKDDLNIYFLGGFYKKRLNILSLYHEQILGIIFAAMLLPGISQLVNERYEYIMMSIFTLPGLSDKGAVLAANVPLLGISLYAVLFWFMTLTICILTQLPANILINEITKMLTTDELFYFFKDCIFEDRLKKANKLQVE</sequence>
<feature type="transmembrane region" description="Helical" evidence="2">
    <location>
        <begin position="83"/>
        <end position="106"/>
    </location>
</feature>
<keyword evidence="2" id="KW-1133">Transmembrane helix</keyword>
<dbReference type="RefSeq" id="WP_074461236.1">
    <property type="nucleotide sequence ID" value="NZ_FMUR01000004.1"/>
</dbReference>
<evidence type="ECO:0000256" key="2">
    <source>
        <dbReference type="SAM" id="Phobius"/>
    </source>
</evidence>
<dbReference type="AlphaFoldDB" id="A0A1G5AYZ4"/>
<organism evidence="3 4">
    <name type="scientific">Butyrivibrio hungatei</name>
    <dbReference type="NCBI Taxonomy" id="185008"/>
    <lineage>
        <taxon>Bacteria</taxon>
        <taxon>Bacillati</taxon>
        <taxon>Bacillota</taxon>
        <taxon>Clostridia</taxon>
        <taxon>Lachnospirales</taxon>
        <taxon>Lachnospiraceae</taxon>
        <taxon>Butyrivibrio</taxon>
    </lineage>
</organism>
<name>A0A1G5AYZ4_9FIRM</name>
<keyword evidence="2" id="KW-0812">Transmembrane</keyword>
<evidence type="ECO:0000313" key="4">
    <source>
        <dbReference type="Proteomes" id="UP000183047"/>
    </source>
</evidence>
<gene>
    <name evidence="3" type="ORF">SAMN02910451_00437</name>
</gene>
<feature type="transmembrane region" description="Helical" evidence="2">
    <location>
        <begin position="112"/>
        <end position="129"/>
    </location>
</feature>